<feature type="region of interest" description="Disordered" evidence="1">
    <location>
        <begin position="1"/>
        <end position="61"/>
    </location>
</feature>
<reference evidence="3" key="1">
    <citation type="journal article" date="2019" name="Int. J. Syst. Evol. Microbiol.">
        <title>The Global Catalogue of Microorganisms (GCM) 10K type strain sequencing project: providing services to taxonomists for standard genome sequencing and annotation.</title>
        <authorList>
            <consortium name="The Broad Institute Genomics Platform"/>
            <consortium name="The Broad Institute Genome Sequencing Center for Infectious Disease"/>
            <person name="Wu L."/>
            <person name="Ma J."/>
        </authorList>
    </citation>
    <scope>NUCLEOTIDE SEQUENCE [LARGE SCALE GENOMIC DNA]</scope>
    <source>
        <strain evidence="3">JCM 10673</strain>
    </source>
</reference>
<sequence>MSSMEVISPKKSRHPAGTPLAARQAGRGLPEHPRRQRTDRTAAPVPRCPAALLGYPSQTAR</sequence>
<dbReference type="Proteomes" id="UP001501005">
    <property type="component" value="Unassembled WGS sequence"/>
</dbReference>
<gene>
    <name evidence="2" type="ORF">GCM10009549_30130</name>
</gene>
<evidence type="ECO:0000256" key="1">
    <source>
        <dbReference type="SAM" id="MobiDB-lite"/>
    </source>
</evidence>
<organism evidence="2 3">
    <name type="scientific">Streptomyces thermoalcalitolerans</name>
    <dbReference type="NCBI Taxonomy" id="65605"/>
    <lineage>
        <taxon>Bacteria</taxon>
        <taxon>Bacillati</taxon>
        <taxon>Actinomycetota</taxon>
        <taxon>Actinomycetes</taxon>
        <taxon>Kitasatosporales</taxon>
        <taxon>Streptomycetaceae</taxon>
        <taxon>Streptomyces</taxon>
    </lineage>
</organism>
<keyword evidence="3" id="KW-1185">Reference proteome</keyword>
<evidence type="ECO:0000313" key="2">
    <source>
        <dbReference type="EMBL" id="GAA0915053.1"/>
    </source>
</evidence>
<comment type="caution">
    <text evidence="2">The sequence shown here is derived from an EMBL/GenBank/DDBJ whole genome shotgun (WGS) entry which is preliminary data.</text>
</comment>
<protein>
    <submittedName>
        <fullName evidence="2">Uncharacterized protein</fullName>
    </submittedName>
</protein>
<dbReference type="EMBL" id="BAAAHG010000022">
    <property type="protein sequence ID" value="GAA0915053.1"/>
    <property type="molecule type" value="Genomic_DNA"/>
</dbReference>
<feature type="compositionally biased region" description="Basic and acidic residues" evidence="1">
    <location>
        <begin position="29"/>
        <end position="40"/>
    </location>
</feature>
<proteinExistence type="predicted"/>
<name>A0ABP3Z6Z1_9ACTN</name>
<accession>A0ABP3Z6Z1</accession>
<evidence type="ECO:0000313" key="3">
    <source>
        <dbReference type="Proteomes" id="UP001501005"/>
    </source>
</evidence>